<dbReference type="AlphaFoldDB" id="A0A437P9M2"/>
<evidence type="ECO:0000313" key="1">
    <source>
        <dbReference type="EMBL" id="RVU18990.1"/>
    </source>
</evidence>
<dbReference type="RefSeq" id="WP_127831741.1">
    <property type="nucleotide sequence ID" value="NZ_RZYA01000019.1"/>
</dbReference>
<comment type="caution">
    <text evidence="1">The sequence shown here is derived from an EMBL/GenBank/DDBJ whole genome shotgun (WGS) entry which is preliminary data.</text>
</comment>
<organism evidence="1 2">
    <name type="scientific">Streptomyces antnestii</name>
    <dbReference type="NCBI Taxonomy" id="2494256"/>
    <lineage>
        <taxon>Bacteria</taxon>
        <taxon>Bacillati</taxon>
        <taxon>Actinomycetota</taxon>
        <taxon>Actinomycetes</taxon>
        <taxon>Kitasatosporales</taxon>
        <taxon>Streptomycetaceae</taxon>
        <taxon>Streptomyces</taxon>
    </lineage>
</organism>
<evidence type="ECO:0000313" key="2">
    <source>
        <dbReference type="Proteomes" id="UP000283128"/>
    </source>
</evidence>
<gene>
    <name evidence="1" type="ORF">EOT10_31305</name>
</gene>
<sequence>MTPHSDGNDHLPVYDSLVRERGDVVAETRSVAERALYDAAHALSGHGVVRPAPDQAAQLRAPADRSTTRG</sequence>
<proteinExistence type="predicted"/>
<keyword evidence="2" id="KW-1185">Reference proteome</keyword>
<dbReference type="EMBL" id="RZYA01000019">
    <property type="protein sequence ID" value="RVU18990.1"/>
    <property type="molecule type" value="Genomic_DNA"/>
</dbReference>
<accession>A0A437P9M2</accession>
<reference evidence="1 2" key="1">
    <citation type="submission" date="2019-01" db="EMBL/GenBank/DDBJ databases">
        <title>Genome sequences of Streptomyces and Rhizobium isolates collected from root and soil.</title>
        <authorList>
            <person name="Chhettri S."/>
            <person name="Sevigny J.L."/>
            <person name="Sen A."/>
            <person name="Ennis N."/>
            <person name="Tisa L."/>
        </authorList>
    </citation>
    <scope>NUCLEOTIDE SEQUENCE [LARGE SCALE GENOMIC DNA]</scope>
    <source>
        <strain evidence="1 2">San01</strain>
    </source>
</reference>
<dbReference type="OrthoDB" id="4331273at2"/>
<name>A0A437P9M2_9ACTN</name>
<dbReference type="Proteomes" id="UP000283128">
    <property type="component" value="Unassembled WGS sequence"/>
</dbReference>
<protein>
    <submittedName>
        <fullName evidence="1">Uncharacterized protein</fullName>
    </submittedName>
</protein>